<proteinExistence type="inferred from homology"/>
<accession>A0A1M5XP95</accession>
<dbReference type="SUPFAM" id="SSF55144">
    <property type="entry name" value="LigT-like"/>
    <property type="match status" value="1"/>
</dbReference>
<feature type="active site" description="Proton acceptor" evidence="2">
    <location>
        <position position="125"/>
    </location>
</feature>
<gene>
    <name evidence="4" type="ORF">SAMN02745941_01541</name>
</gene>
<dbReference type="Proteomes" id="UP000184241">
    <property type="component" value="Unassembled WGS sequence"/>
</dbReference>
<dbReference type="Gene3D" id="3.90.1140.10">
    <property type="entry name" value="Cyclic phosphodiesterase"/>
    <property type="match status" value="1"/>
</dbReference>
<feature type="short sequence motif" description="HXTX 1" evidence="2">
    <location>
        <begin position="40"/>
        <end position="43"/>
    </location>
</feature>
<dbReference type="PANTHER" id="PTHR35561:SF1">
    <property type="entry name" value="RNA 2',3'-CYCLIC PHOSPHODIESTERASE"/>
    <property type="match status" value="1"/>
</dbReference>
<evidence type="ECO:0000313" key="5">
    <source>
        <dbReference type="Proteomes" id="UP000184241"/>
    </source>
</evidence>
<dbReference type="EMBL" id="FQXU01000005">
    <property type="protein sequence ID" value="SHI01472.1"/>
    <property type="molecule type" value="Genomic_DNA"/>
</dbReference>
<sequence>MRIYIAIAFEDKVKDYLEQITSDIKNHCTEGSFTRKNNFHLTVCFIGEADDIQIEKIKEVIDKAVLTIPSFELSLSNLGVFKRKNTNILWIGTRENPVLSELHKELSTLLSKNKIGFYDKLFTPHITLGRRIVFNEESIDLDNLIQYDRIKIPIKAVTLMESKEVNGKLDGVPVYEAELTVPKHN</sequence>
<dbReference type="InterPro" id="IPR004175">
    <property type="entry name" value="RNA_CPDase"/>
</dbReference>
<dbReference type="GO" id="GO:0004113">
    <property type="term" value="F:2',3'-cyclic-nucleotide 3'-phosphodiesterase activity"/>
    <property type="evidence" value="ECO:0007669"/>
    <property type="project" value="InterPro"/>
</dbReference>
<evidence type="ECO:0000313" key="4">
    <source>
        <dbReference type="EMBL" id="SHI01472.1"/>
    </source>
</evidence>
<keyword evidence="4" id="KW-0436">Ligase</keyword>
<dbReference type="PANTHER" id="PTHR35561">
    <property type="entry name" value="RNA 2',3'-CYCLIC PHOSPHODIESTERASE"/>
    <property type="match status" value="1"/>
</dbReference>
<dbReference type="GO" id="GO:0008664">
    <property type="term" value="F:RNA 2',3'-cyclic 3'-phosphodiesterase activity"/>
    <property type="evidence" value="ECO:0007669"/>
    <property type="project" value="UniProtKB-EC"/>
</dbReference>
<dbReference type="AlphaFoldDB" id="A0A1M5XP95"/>
<keyword evidence="1 2" id="KW-0378">Hydrolase</keyword>
<protein>
    <recommendedName>
        <fullName evidence="2">RNA 2',3'-cyclic phosphodiesterase</fullName>
        <shortName evidence="2">RNA 2',3'-CPDase</shortName>
        <ecNumber evidence="2">3.1.4.58</ecNumber>
    </recommendedName>
</protein>
<dbReference type="GO" id="GO:0016874">
    <property type="term" value="F:ligase activity"/>
    <property type="evidence" value="ECO:0007669"/>
    <property type="project" value="UniProtKB-KW"/>
</dbReference>
<comment type="function">
    <text evidence="2">Hydrolyzes RNA 2',3'-cyclic phosphodiester to an RNA 2'-phosphomonoester.</text>
</comment>
<feature type="short sequence motif" description="HXTX 2" evidence="2">
    <location>
        <begin position="125"/>
        <end position="128"/>
    </location>
</feature>
<reference evidence="4 5" key="1">
    <citation type="submission" date="2016-11" db="EMBL/GenBank/DDBJ databases">
        <authorList>
            <person name="Jaros S."/>
            <person name="Januszkiewicz K."/>
            <person name="Wedrychowicz H."/>
        </authorList>
    </citation>
    <scope>NUCLEOTIDE SEQUENCE [LARGE SCALE GENOMIC DNA]</scope>
    <source>
        <strain evidence="4 5">DSM 6191</strain>
    </source>
</reference>
<name>A0A1M5XP95_9CLOT</name>
<dbReference type="RefSeq" id="WP_073018363.1">
    <property type="nucleotide sequence ID" value="NZ_FQXU01000005.1"/>
</dbReference>
<evidence type="ECO:0000256" key="1">
    <source>
        <dbReference type="ARBA" id="ARBA00022801"/>
    </source>
</evidence>
<feature type="domain" description="Phosphoesterase HXTX" evidence="3">
    <location>
        <begin position="10"/>
        <end position="90"/>
    </location>
</feature>
<feature type="active site" description="Proton donor" evidence="2">
    <location>
        <position position="40"/>
    </location>
</feature>
<dbReference type="NCBIfam" id="TIGR02258">
    <property type="entry name" value="2_5_ligase"/>
    <property type="match status" value="1"/>
</dbReference>
<dbReference type="EC" id="3.1.4.58" evidence="2"/>
<evidence type="ECO:0000256" key="2">
    <source>
        <dbReference type="HAMAP-Rule" id="MF_01940"/>
    </source>
</evidence>
<dbReference type="HAMAP" id="MF_01940">
    <property type="entry name" value="RNA_CPDase"/>
    <property type="match status" value="1"/>
</dbReference>
<dbReference type="InterPro" id="IPR009097">
    <property type="entry name" value="Cyclic_Pdiesterase"/>
</dbReference>
<comment type="catalytic activity">
    <reaction evidence="2">
        <text>a 3'-end 2',3'-cyclophospho-ribonucleotide-RNA + H2O = a 3'-end 2'-phospho-ribonucleotide-RNA + H(+)</text>
        <dbReference type="Rhea" id="RHEA:11828"/>
        <dbReference type="Rhea" id="RHEA-COMP:10464"/>
        <dbReference type="Rhea" id="RHEA-COMP:17353"/>
        <dbReference type="ChEBI" id="CHEBI:15377"/>
        <dbReference type="ChEBI" id="CHEBI:15378"/>
        <dbReference type="ChEBI" id="CHEBI:83064"/>
        <dbReference type="ChEBI" id="CHEBI:173113"/>
        <dbReference type="EC" id="3.1.4.58"/>
    </reaction>
</comment>
<dbReference type="InterPro" id="IPR014051">
    <property type="entry name" value="Phosphoesterase_HXTX"/>
</dbReference>
<evidence type="ECO:0000259" key="3">
    <source>
        <dbReference type="Pfam" id="PF02834"/>
    </source>
</evidence>
<organism evidence="4 5">
    <name type="scientific">Clostridium intestinale DSM 6191</name>
    <dbReference type="NCBI Taxonomy" id="1121320"/>
    <lineage>
        <taxon>Bacteria</taxon>
        <taxon>Bacillati</taxon>
        <taxon>Bacillota</taxon>
        <taxon>Clostridia</taxon>
        <taxon>Eubacteriales</taxon>
        <taxon>Clostridiaceae</taxon>
        <taxon>Clostridium</taxon>
    </lineage>
</organism>
<comment type="similarity">
    <text evidence="2">Belongs to the 2H phosphoesterase superfamily. ThpR family.</text>
</comment>
<dbReference type="Pfam" id="PF02834">
    <property type="entry name" value="LigT_PEase"/>
    <property type="match status" value="1"/>
</dbReference>